<dbReference type="SUPFAM" id="SSF46785">
    <property type="entry name" value="Winged helix' DNA-binding domain"/>
    <property type="match status" value="1"/>
</dbReference>
<keyword evidence="2" id="KW-0238">DNA-binding</keyword>
<keyword evidence="6" id="KW-1185">Reference proteome</keyword>
<keyword evidence="1" id="KW-0805">Transcription regulation</keyword>
<dbReference type="SMART" id="SM00345">
    <property type="entry name" value="HTH_GNTR"/>
    <property type="match status" value="1"/>
</dbReference>
<gene>
    <name evidence="5" type="ORF">GCM10009821_17410</name>
</gene>
<dbReference type="RefSeq" id="WP_344327055.1">
    <property type="nucleotide sequence ID" value="NZ_BAAAPY010000005.1"/>
</dbReference>
<evidence type="ECO:0000256" key="3">
    <source>
        <dbReference type="ARBA" id="ARBA00023163"/>
    </source>
</evidence>
<evidence type="ECO:0000256" key="2">
    <source>
        <dbReference type="ARBA" id="ARBA00023125"/>
    </source>
</evidence>
<dbReference type="InterPro" id="IPR000524">
    <property type="entry name" value="Tscrpt_reg_HTH_GntR"/>
</dbReference>
<dbReference type="Proteomes" id="UP001501480">
    <property type="component" value="Unassembled WGS sequence"/>
</dbReference>
<dbReference type="InterPro" id="IPR036388">
    <property type="entry name" value="WH-like_DNA-bd_sf"/>
</dbReference>
<dbReference type="PANTHER" id="PTHR38445">
    <property type="entry name" value="HTH-TYPE TRANSCRIPTIONAL REPRESSOR YTRA"/>
    <property type="match status" value="1"/>
</dbReference>
<sequence>MTTFAVEVDPAASDPPFEQIRRQVAAGAASGALAPGHKLPTVRQLAADLDLATGTVARAYRELEAAGIIQTQGRRGTFVASRLVDDEDATAAARAFVETLRRTGLSRDEALRLVEREWGR</sequence>
<organism evidence="5 6">
    <name type="scientific">Aeromicrobium halocynthiae</name>
    <dbReference type="NCBI Taxonomy" id="560557"/>
    <lineage>
        <taxon>Bacteria</taxon>
        <taxon>Bacillati</taxon>
        <taxon>Actinomycetota</taxon>
        <taxon>Actinomycetes</taxon>
        <taxon>Propionibacteriales</taxon>
        <taxon>Nocardioidaceae</taxon>
        <taxon>Aeromicrobium</taxon>
    </lineage>
</organism>
<dbReference type="PROSITE" id="PS50949">
    <property type="entry name" value="HTH_GNTR"/>
    <property type="match status" value="1"/>
</dbReference>
<protein>
    <submittedName>
        <fullName evidence="5">GntR family transcriptional regulator</fullName>
    </submittedName>
</protein>
<dbReference type="PANTHER" id="PTHR38445:SF9">
    <property type="entry name" value="HTH-TYPE TRANSCRIPTIONAL REPRESSOR YTRA"/>
    <property type="match status" value="1"/>
</dbReference>
<dbReference type="Pfam" id="PF00392">
    <property type="entry name" value="GntR"/>
    <property type="match status" value="1"/>
</dbReference>
<evidence type="ECO:0000256" key="1">
    <source>
        <dbReference type="ARBA" id="ARBA00023015"/>
    </source>
</evidence>
<proteinExistence type="predicted"/>
<comment type="caution">
    <text evidence="5">The sequence shown here is derived from an EMBL/GenBank/DDBJ whole genome shotgun (WGS) entry which is preliminary data.</text>
</comment>
<evidence type="ECO:0000259" key="4">
    <source>
        <dbReference type="PROSITE" id="PS50949"/>
    </source>
</evidence>
<reference evidence="5 6" key="1">
    <citation type="journal article" date="2019" name="Int. J. Syst. Evol. Microbiol.">
        <title>The Global Catalogue of Microorganisms (GCM) 10K type strain sequencing project: providing services to taxonomists for standard genome sequencing and annotation.</title>
        <authorList>
            <consortium name="The Broad Institute Genomics Platform"/>
            <consortium name="The Broad Institute Genome Sequencing Center for Infectious Disease"/>
            <person name="Wu L."/>
            <person name="Ma J."/>
        </authorList>
    </citation>
    <scope>NUCLEOTIDE SEQUENCE [LARGE SCALE GENOMIC DNA]</scope>
    <source>
        <strain evidence="5 6">JCM 15749</strain>
    </source>
</reference>
<feature type="domain" description="HTH gntR-type" evidence="4">
    <location>
        <begin position="14"/>
        <end position="82"/>
    </location>
</feature>
<dbReference type="EMBL" id="BAAAPY010000005">
    <property type="protein sequence ID" value="GAA2078142.1"/>
    <property type="molecule type" value="Genomic_DNA"/>
</dbReference>
<dbReference type="InterPro" id="IPR036390">
    <property type="entry name" value="WH_DNA-bd_sf"/>
</dbReference>
<evidence type="ECO:0000313" key="5">
    <source>
        <dbReference type="EMBL" id="GAA2078142.1"/>
    </source>
</evidence>
<name>A0ABN2VZK0_9ACTN</name>
<dbReference type="Gene3D" id="1.10.10.10">
    <property type="entry name" value="Winged helix-like DNA-binding domain superfamily/Winged helix DNA-binding domain"/>
    <property type="match status" value="1"/>
</dbReference>
<keyword evidence="3" id="KW-0804">Transcription</keyword>
<accession>A0ABN2VZK0</accession>
<evidence type="ECO:0000313" key="6">
    <source>
        <dbReference type="Proteomes" id="UP001501480"/>
    </source>
</evidence>